<dbReference type="Gene3D" id="1.20.1070.10">
    <property type="entry name" value="Rhodopsin 7-helix transmembrane proteins"/>
    <property type="match status" value="1"/>
</dbReference>
<evidence type="ECO:0000313" key="8">
    <source>
        <dbReference type="EMBL" id="CAD7283116.1"/>
    </source>
</evidence>
<dbReference type="GO" id="GO:0007188">
    <property type="term" value="P:adenylate cyclase-modulating G protein-coupled receptor signaling pathway"/>
    <property type="evidence" value="ECO:0007669"/>
    <property type="project" value="TreeGrafter"/>
</dbReference>
<keyword evidence="4 6" id="KW-0472">Membrane</keyword>
<evidence type="ECO:0000256" key="5">
    <source>
        <dbReference type="SAM" id="MobiDB-lite"/>
    </source>
</evidence>
<dbReference type="PRINTS" id="PR00249">
    <property type="entry name" value="GPCRSECRETIN"/>
</dbReference>
<keyword evidence="9" id="KW-1185">Reference proteome</keyword>
<dbReference type="GO" id="GO:0005886">
    <property type="term" value="C:plasma membrane"/>
    <property type="evidence" value="ECO:0007669"/>
    <property type="project" value="TreeGrafter"/>
</dbReference>
<dbReference type="EMBL" id="CAJPEX010004847">
    <property type="protein sequence ID" value="CAG0923268.1"/>
    <property type="molecule type" value="Genomic_DNA"/>
</dbReference>
<proteinExistence type="predicted"/>
<accession>A0A7R9BXN3</accession>
<dbReference type="InterPro" id="IPR017981">
    <property type="entry name" value="GPCR_2-like_7TM"/>
</dbReference>
<feature type="transmembrane region" description="Helical" evidence="6">
    <location>
        <begin position="22"/>
        <end position="45"/>
    </location>
</feature>
<name>A0A7R9BXN3_9CRUS</name>
<feature type="compositionally biased region" description="Polar residues" evidence="5">
    <location>
        <begin position="349"/>
        <end position="360"/>
    </location>
</feature>
<feature type="transmembrane region" description="Helical" evidence="6">
    <location>
        <begin position="98"/>
        <end position="120"/>
    </location>
</feature>
<dbReference type="Pfam" id="PF00002">
    <property type="entry name" value="7tm_2"/>
    <property type="match status" value="1"/>
</dbReference>
<reference evidence="8" key="1">
    <citation type="submission" date="2020-11" db="EMBL/GenBank/DDBJ databases">
        <authorList>
            <person name="Tran Van P."/>
        </authorList>
    </citation>
    <scope>NUCLEOTIDE SEQUENCE</scope>
</reference>
<evidence type="ECO:0000256" key="3">
    <source>
        <dbReference type="ARBA" id="ARBA00022989"/>
    </source>
</evidence>
<dbReference type="AlphaFoldDB" id="A0A7R9BXN3"/>
<comment type="subcellular location">
    <subcellularLocation>
        <location evidence="1">Membrane</location>
        <topology evidence="1">Multi-pass membrane protein</topology>
    </subcellularLocation>
</comment>
<dbReference type="PROSITE" id="PS50261">
    <property type="entry name" value="G_PROTEIN_RECEP_F2_4"/>
    <property type="match status" value="1"/>
</dbReference>
<feature type="compositionally biased region" description="Low complexity" evidence="5">
    <location>
        <begin position="320"/>
        <end position="330"/>
    </location>
</feature>
<organism evidence="8">
    <name type="scientific">Notodromas monacha</name>
    <dbReference type="NCBI Taxonomy" id="399045"/>
    <lineage>
        <taxon>Eukaryota</taxon>
        <taxon>Metazoa</taxon>
        <taxon>Ecdysozoa</taxon>
        <taxon>Arthropoda</taxon>
        <taxon>Crustacea</taxon>
        <taxon>Oligostraca</taxon>
        <taxon>Ostracoda</taxon>
        <taxon>Podocopa</taxon>
        <taxon>Podocopida</taxon>
        <taxon>Cypridocopina</taxon>
        <taxon>Cypridoidea</taxon>
        <taxon>Cyprididae</taxon>
        <taxon>Notodromas</taxon>
    </lineage>
</organism>
<evidence type="ECO:0000256" key="4">
    <source>
        <dbReference type="ARBA" id="ARBA00023136"/>
    </source>
</evidence>
<dbReference type="OrthoDB" id="6372691at2759"/>
<evidence type="ECO:0000259" key="7">
    <source>
        <dbReference type="PROSITE" id="PS50261"/>
    </source>
</evidence>
<feature type="region of interest" description="Disordered" evidence="5">
    <location>
        <begin position="314"/>
        <end position="467"/>
    </location>
</feature>
<dbReference type="InterPro" id="IPR000832">
    <property type="entry name" value="GPCR_2_secretin-like"/>
</dbReference>
<dbReference type="PANTHER" id="PTHR45620">
    <property type="entry name" value="PDF RECEPTOR-LIKE PROTEIN-RELATED"/>
    <property type="match status" value="1"/>
</dbReference>
<feature type="compositionally biased region" description="Basic and acidic residues" evidence="5">
    <location>
        <begin position="441"/>
        <end position="467"/>
    </location>
</feature>
<keyword evidence="2 6" id="KW-0812">Transmembrane</keyword>
<evidence type="ECO:0000256" key="1">
    <source>
        <dbReference type="ARBA" id="ARBA00004141"/>
    </source>
</evidence>
<sequence>MMSRDPRFTSGNCFAGVKKSPWIWLFVGPVTLALVGNVFFLINIIRILVQRYRRQNMREVATLRRAVKATILLLPLLGVTNVLFFFNPEDDGPYEMAYLVANSALQGTFGVFVTIFYCFADHQVRKVLHSKCVRAGGAGCPKRQFWKVVYHVLQLKSEIGRGGDSNRSRLGAESVRHDFRRHGTNTSLNNAAGVRQGSQYYACHNGSVTLNFRRDDEMTCVTPVRTTHNFPPASPNNASSIFRENQAELLRCNGRYANQQNDQPVVSFAIGDVEIGTKSAPQTPRLSRKNTVSKTRYSPTNVIRSETLLANCTAVDSSSRRQQSQNQRQSDPNQKPKMGFLETARGWFTGNSSKKSSQRASDVPVSDTRPQEVKASETGDIVRNQEESSQKPSGSRENLRSDHPKICVVPEESSDFDRSEERVNSVMMLNRTASTTPSPEESAKRSTDHMEHHESVTKPEKESETYV</sequence>
<feature type="domain" description="G-protein coupled receptors family 2 profile 2" evidence="7">
    <location>
        <begin position="1"/>
        <end position="121"/>
    </location>
</feature>
<dbReference type="EMBL" id="OA886884">
    <property type="protein sequence ID" value="CAD7283116.1"/>
    <property type="molecule type" value="Genomic_DNA"/>
</dbReference>
<dbReference type="InterPro" id="IPR050332">
    <property type="entry name" value="GPCR_2"/>
</dbReference>
<dbReference type="Proteomes" id="UP000678499">
    <property type="component" value="Unassembled WGS sequence"/>
</dbReference>
<feature type="compositionally biased region" description="Polar residues" evidence="5">
    <location>
        <begin position="279"/>
        <end position="299"/>
    </location>
</feature>
<dbReference type="GO" id="GO:0007166">
    <property type="term" value="P:cell surface receptor signaling pathway"/>
    <property type="evidence" value="ECO:0007669"/>
    <property type="project" value="InterPro"/>
</dbReference>
<dbReference type="GO" id="GO:0008528">
    <property type="term" value="F:G protein-coupled peptide receptor activity"/>
    <property type="evidence" value="ECO:0007669"/>
    <property type="project" value="TreeGrafter"/>
</dbReference>
<keyword evidence="3 6" id="KW-1133">Transmembrane helix</keyword>
<gene>
    <name evidence="8" type="ORF">NMOB1V02_LOCUS10734</name>
</gene>
<evidence type="ECO:0000256" key="2">
    <source>
        <dbReference type="ARBA" id="ARBA00022692"/>
    </source>
</evidence>
<feature type="transmembrane region" description="Helical" evidence="6">
    <location>
        <begin position="66"/>
        <end position="86"/>
    </location>
</feature>
<evidence type="ECO:0000313" key="9">
    <source>
        <dbReference type="Proteomes" id="UP000678499"/>
    </source>
</evidence>
<feature type="region of interest" description="Disordered" evidence="5">
    <location>
        <begin position="278"/>
        <end position="299"/>
    </location>
</feature>
<evidence type="ECO:0000256" key="6">
    <source>
        <dbReference type="SAM" id="Phobius"/>
    </source>
</evidence>
<protein>
    <recommendedName>
        <fullName evidence="7">G-protein coupled receptors family 2 profile 2 domain-containing protein</fullName>
    </recommendedName>
</protein>